<sequence length="135" mass="15103">MQAADSDGEASSRGTTRSASQENQGQRQHQQDDTLTLEADSDIKLWLQYTGFFDIEHRQKVLTALRKLKTLDEQRSKILEEIRTSTESSGSSTASTIPQSPLTLKGFSSPFSMARKTSFVNYNTLLGSRYLVHDV</sequence>
<comment type="caution">
    <text evidence="2">The sequence shown here is derived from an EMBL/GenBank/DDBJ whole genome shotgun (WGS) entry which is preliminary data.</text>
</comment>
<dbReference type="AlphaFoldDB" id="A0A2K0TXG0"/>
<reference evidence="2 3" key="1">
    <citation type="submission" date="2017-02" db="EMBL/GenBank/DDBJ databases">
        <title>Genomes of Trichoderma spp. with biocontrol activity.</title>
        <authorList>
            <person name="Gardiner D."/>
            <person name="Kazan K."/>
            <person name="Vos C."/>
            <person name="Harvey P."/>
        </authorList>
    </citation>
    <scope>NUCLEOTIDE SEQUENCE [LARGE SCALE GENOMIC DNA]</scope>
    <source>
        <strain evidence="2 3">Tr1</strain>
    </source>
</reference>
<evidence type="ECO:0000313" key="2">
    <source>
        <dbReference type="EMBL" id="PNP50227.1"/>
    </source>
</evidence>
<name>A0A2K0TXG0_TRIHA</name>
<organism evidence="2 3">
    <name type="scientific">Trichoderma harzianum</name>
    <name type="common">Hypocrea lixii</name>
    <dbReference type="NCBI Taxonomy" id="5544"/>
    <lineage>
        <taxon>Eukaryota</taxon>
        <taxon>Fungi</taxon>
        <taxon>Dikarya</taxon>
        <taxon>Ascomycota</taxon>
        <taxon>Pezizomycotina</taxon>
        <taxon>Sordariomycetes</taxon>
        <taxon>Hypocreomycetidae</taxon>
        <taxon>Hypocreales</taxon>
        <taxon>Hypocreaceae</taxon>
        <taxon>Trichoderma</taxon>
    </lineage>
</organism>
<accession>A0A2K0TXG0</accession>
<protein>
    <submittedName>
        <fullName evidence="2">Uncharacterized protein</fullName>
    </submittedName>
</protein>
<gene>
    <name evidence="2" type="ORF">THARTR1_09058</name>
</gene>
<dbReference type="Proteomes" id="UP000236290">
    <property type="component" value="Unassembled WGS sequence"/>
</dbReference>
<proteinExistence type="predicted"/>
<evidence type="ECO:0000256" key="1">
    <source>
        <dbReference type="SAM" id="MobiDB-lite"/>
    </source>
</evidence>
<dbReference type="OrthoDB" id="6103986at2759"/>
<feature type="region of interest" description="Disordered" evidence="1">
    <location>
        <begin position="1"/>
        <end position="34"/>
    </location>
</feature>
<dbReference type="EMBL" id="MTYI01000163">
    <property type="protein sequence ID" value="PNP50227.1"/>
    <property type="molecule type" value="Genomic_DNA"/>
</dbReference>
<evidence type="ECO:0000313" key="3">
    <source>
        <dbReference type="Proteomes" id="UP000236290"/>
    </source>
</evidence>
<feature type="compositionally biased region" description="Polar residues" evidence="1">
    <location>
        <begin position="12"/>
        <end position="28"/>
    </location>
</feature>